<proteinExistence type="predicted"/>
<accession>A0A5M5WX92</accession>
<name>A0A5M5WX92_BACFG</name>
<reference evidence="1 2" key="1">
    <citation type="journal article" date="2019" name="Nat. Med.">
        <title>A library of human gut bacterial isolates paired with longitudinal multiomics data enables mechanistic microbiome research.</title>
        <authorList>
            <person name="Poyet M."/>
            <person name="Groussin M."/>
            <person name="Gibbons S.M."/>
            <person name="Avila-Pacheco J."/>
            <person name="Jiang X."/>
            <person name="Kearney S.M."/>
            <person name="Perrotta A.R."/>
            <person name="Berdy B."/>
            <person name="Zhao S."/>
            <person name="Lieberman T.D."/>
            <person name="Swanson P.K."/>
            <person name="Smith M."/>
            <person name="Roesemann S."/>
            <person name="Alexander J.E."/>
            <person name="Rich S.A."/>
            <person name="Livny J."/>
            <person name="Vlamakis H."/>
            <person name="Clish C."/>
            <person name="Bullock K."/>
            <person name="Deik A."/>
            <person name="Scott J."/>
            <person name="Pierce K.A."/>
            <person name="Xavier R.J."/>
            <person name="Alm E.J."/>
        </authorList>
    </citation>
    <scope>NUCLEOTIDE SEQUENCE [LARGE SCALE GENOMIC DNA]</scope>
    <source>
        <strain evidence="1 2">BIOML-A1</strain>
    </source>
</reference>
<comment type="caution">
    <text evidence="1">The sequence shown here is derived from an EMBL/GenBank/DDBJ whole genome shotgun (WGS) entry which is preliminary data.</text>
</comment>
<protein>
    <submittedName>
        <fullName evidence="1">Uncharacterized protein</fullName>
    </submittedName>
</protein>
<evidence type="ECO:0000313" key="2">
    <source>
        <dbReference type="Proteomes" id="UP000429838"/>
    </source>
</evidence>
<sequence>MLEQNSSPPFLAVRPLARCLEQQIPASSQQLPKSIPVAKDLRLIAFSLCPGLFSNRDYRSDLFQDLPNDDV</sequence>
<evidence type="ECO:0000313" key="1">
    <source>
        <dbReference type="EMBL" id="KAA5204135.1"/>
    </source>
</evidence>
<dbReference type="Proteomes" id="UP000429838">
    <property type="component" value="Unassembled WGS sequence"/>
</dbReference>
<dbReference type="AlphaFoldDB" id="A0A5M5WX92"/>
<gene>
    <name evidence="1" type="ORF">F2Z25_22645</name>
</gene>
<organism evidence="1 2">
    <name type="scientific">Bacteroides fragilis</name>
    <dbReference type="NCBI Taxonomy" id="817"/>
    <lineage>
        <taxon>Bacteria</taxon>
        <taxon>Pseudomonadati</taxon>
        <taxon>Bacteroidota</taxon>
        <taxon>Bacteroidia</taxon>
        <taxon>Bacteroidales</taxon>
        <taxon>Bacteroidaceae</taxon>
        <taxon>Bacteroides</taxon>
    </lineage>
</organism>
<dbReference type="EMBL" id="VWAQ01000029">
    <property type="protein sequence ID" value="KAA5204135.1"/>
    <property type="molecule type" value="Genomic_DNA"/>
</dbReference>